<dbReference type="Proteomes" id="UP000037660">
    <property type="component" value="Unassembled WGS sequence"/>
</dbReference>
<evidence type="ECO:0000259" key="2">
    <source>
        <dbReference type="Pfam" id="PF04965"/>
    </source>
</evidence>
<sequence>MAESIPRDRLYPSLLDRLIDEDPTRTTEPRDNRATSNSRLRESVLRDLNWLFNANQNSGDLSDYPEVRRSVVNYGLPAVSGRPASSLDLTELARALREALLFFEPRLVPHTVRVFVEPKGGPSHNVISFRMEAQLWAQPIPLEIFMRTDMDLESGQTRVVEAAGR</sequence>
<dbReference type="EMBL" id="BBYR01000011">
    <property type="protein sequence ID" value="GAP34883.1"/>
    <property type="molecule type" value="Genomic_DNA"/>
</dbReference>
<dbReference type="InterPro" id="IPR017737">
    <property type="entry name" value="TssE1-like"/>
</dbReference>
<dbReference type="PANTHER" id="PTHR38595">
    <property type="entry name" value="CYTOPLASMIC PROTEIN-RELATED"/>
    <property type="match status" value="1"/>
</dbReference>
<feature type="domain" description="IraD/Gp25-like" evidence="2">
    <location>
        <begin position="39"/>
        <end position="139"/>
    </location>
</feature>
<organism evidence="3 4">
    <name type="scientific">Piscinibacter sakaiensis</name>
    <name type="common">Ideonella sakaiensis</name>
    <dbReference type="NCBI Taxonomy" id="1547922"/>
    <lineage>
        <taxon>Bacteria</taxon>
        <taxon>Pseudomonadati</taxon>
        <taxon>Pseudomonadota</taxon>
        <taxon>Betaproteobacteria</taxon>
        <taxon>Burkholderiales</taxon>
        <taxon>Sphaerotilaceae</taxon>
        <taxon>Piscinibacter</taxon>
    </lineage>
</organism>
<evidence type="ECO:0000256" key="1">
    <source>
        <dbReference type="SAM" id="MobiDB-lite"/>
    </source>
</evidence>
<dbReference type="NCBIfam" id="TIGR03357">
    <property type="entry name" value="VI_zyme"/>
    <property type="match status" value="1"/>
</dbReference>
<dbReference type="AlphaFoldDB" id="A0A0K8NWY3"/>
<name>A0A0K8NWY3_PISS1</name>
<comment type="caution">
    <text evidence="3">The sequence shown here is derived from an EMBL/GenBank/DDBJ whole genome shotgun (WGS) entry which is preliminary data.</text>
</comment>
<dbReference type="SUPFAM" id="SSF160719">
    <property type="entry name" value="gpW/gp25-like"/>
    <property type="match status" value="1"/>
</dbReference>
<dbReference type="OrthoDB" id="119583at2"/>
<gene>
    <name evidence="3" type="ORF">ISF6_0366</name>
</gene>
<reference evidence="3 4" key="2">
    <citation type="journal article" date="2016" name="Science">
        <title>A bacterium that degrades and assimilates poly(ethylene terephthalate).</title>
        <authorList>
            <person name="Yoshida S."/>
            <person name="Hiraga K."/>
            <person name="Takehana T."/>
            <person name="Taniguchi I."/>
            <person name="Yamaji H."/>
            <person name="Maeda Y."/>
            <person name="Toyohara K."/>
            <person name="Miyamoto K."/>
            <person name="Kimura Y."/>
            <person name="Oda K."/>
        </authorList>
    </citation>
    <scope>NUCLEOTIDE SEQUENCE [LARGE SCALE GENOMIC DNA]</scope>
    <source>
        <strain evidence="4">NBRC 110686 / TISTR 2288 / 201-F6</strain>
    </source>
</reference>
<evidence type="ECO:0000313" key="3">
    <source>
        <dbReference type="EMBL" id="GAP34883.1"/>
    </source>
</evidence>
<dbReference type="InterPro" id="IPR007048">
    <property type="entry name" value="IraD/Gp25-like"/>
</dbReference>
<dbReference type="STRING" id="1547922.ISF6_0366"/>
<keyword evidence="4" id="KW-1185">Reference proteome</keyword>
<reference evidence="4" key="1">
    <citation type="submission" date="2015-07" db="EMBL/GenBank/DDBJ databases">
        <title>Discovery of a poly(ethylene terephthalate assimilation.</title>
        <authorList>
            <person name="Yoshida S."/>
            <person name="Hiraga K."/>
            <person name="Takehana T."/>
            <person name="Taniguchi I."/>
            <person name="Yamaji H."/>
            <person name="Maeda Y."/>
            <person name="Toyohara K."/>
            <person name="Miyamoto K."/>
            <person name="Kimura Y."/>
            <person name="Oda K."/>
        </authorList>
    </citation>
    <scope>NUCLEOTIDE SEQUENCE [LARGE SCALE GENOMIC DNA]</scope>
    <source>
        <strain evidence="4">NBRC 110686 / TISTR 2288 / 201-F6</strain>
    </source>
</reference>
<proteinExistence type="predicted"/>
<dbReference type="Pfam" id="PF04965">
    <property type="entry name" value="GPW_gp25"/>
    <property type="match status" value="1"/>
</dbReference>
<evidence type="ECO:0000313" key="4">
    <source>
        <dbReference type="Proteomes" id="UP000037660"/>
    </source>
</evidence>
<protein>
    <submittedName>
        <fullName evidence="3">Uncharacterized protein ImpF</fullName>
    </submittedName>
</protein>
<dbReference type="PANTHER" id="PTHR38595:SF1">
    <property type="entry name" value="TYPE VI SECRETION SYSTEM COMPONENT TSSE1"/>
    <property type="match status" value="1"/>
</dbReference>
<dbReference type="RefSeq" id="WP_054018978.1">
    <property type="nucleotide sequence ID" value="NZ_BBYR01000011.1"/>
</dbReference>
<feature type="region of interest" description="Disordered" evidence="1">
    <location>
        <begin position="16"/>
        <end position="38"/>
    </location>
</feature>
<feature type="compositionally biased region" description="Basic and acidic residues" evidence="1">
    <location>
        <begin position="17"/>
        <end position="38"/>
    </location>
</feature>
<dbReference type="InterPro" id="IPR053176">
    <property type="entry name" value="T6SS_TssE1-like"/>
</dbReference>
<accession>A0A0K8NWY3</accession>